<comment type="caution">
    <text evidence="1">The sequence shown here is derived from an EMBL/GenBank/DDBJ whole genome shotgun (WGS) entry which is preliminary data.</text>
</comment>
<dbReference type="Proteomes" id="UP000591735">
    <property type="component" value="Unassembled WGS sequence"/>
</dbReference>
<protein>
    <submittedName>
        <fullName evidence="1">Uncharacterized protein</fullName>
    </submittedName>
</protein>
<dbReference type="EMBL" id="JACHFE010000008">
    <property type="protein sequence ID" value="MBB5322319.1"/>
    <property type="molecule type" value="Genomic_DNA"/>
</dbReference>
<accession>A0A840UB09</accession>
<organism evidence="1 2">
    <name type="scientific">Marinobacter oulmenensis</name>
    <dbReference type="NCBI Taxonomy" id="643747"/>
    <lineage>
        <taxon>Bacteria</taxon>
        <taxon>Pseudomonadati</taxon>
        <taxon>Pseudomonadota</taxon>
        <taxon>Gammaproteobacteria</taxon>
        <taxon>Pseudomonadales</taxon>
        <taxon>Marinobacteraceae</taxon>
        <taxon>Marinobacter</taxon>
    </lineage>
</organism>
<proteinExistence type="predicted"/>
<dbReference type="AlphaFoldDB" id="A0A840UB09"/>
<sequence>MSGLSNVAKPLLVIAARFGNANVGYQAEGKWSNYHMKDYPVTEEVVQMPDESHDNYMARVHQTIASARQQTQVSKEILEQLHDTYPGEGADEESE</sequence>
<reference evidence="1 2" key="1">
    <citation type="submission" date="2020-08" db="EMBL/GenBank/DDBJ databases">
        <title>Genomic Encyclopedia of Type Strains, Phase IV (KMG-IV): sequencing the most valuable type-strain genomes for metagenomic binning, comparative biology and taxonomic classification.</title>
        <authorList>
            <person name="Goeker M."/>
        </authorList>
    </citation>
    <scope>NUCLEOTIDE SEQUENCE [LARGE SCALE GENOMIC DNA]</scope>
    <source>
        <strain evidence="1 2">DSM 22359</strain>
    </source>
</reference>
<name>A0A840UB09_9GAMM</name>
<evidence type="ECO:0000313" key="1">
    <source>
        <dbReference type="EMBL" id="MBB5322319.1"/>
    </source>
</evidence>
<evidence type="ECO:0000313" key="2">
    <source>
        <dbReference type="Proteomes" id="UP000591735"/>
    </source>
</evidence>
<gene>
    <name evidence="1" type="ORF">HNR38_002820</name>
</gene>
<keyword evidence="2" id="KW-1185">Reference proteome</keyword>
<dbReference type="RefSeq" id="WP_221275834.1">
    <property type="nucleotide sequence ID" value="NZ_JACHFE010000008.1"/>
</dbReference>